<dbReference type="RefSeq" id="WP_281873041.1">
    <property type="nucleotide sequence ID" value="NZ_BSBO01000023.1"/>
</dbReference>
<comment type="caution">
    <text evidence="2">The sequence shown here is derived from an EMBL/GenBank/DDBJ whole genome shotgun (WGS) entry which is preliminary data.</text>
</comment>
<sequence length="140" mass="15989">MRYEDFTAYLNSIRPGSDATAARWLEWAKELEGMDSSGYELPKGAYKTAENFLQEFSRQLQKIQERHGDEIAGQVISLADIPVCPFPWEMRLAAEHLANGGNLSDIEQMEREGTLEDGQYPNDIPENDRDVNSEDIQFQM</sequence>
<dbReference type="Proteomes" id="UP001145145">
    <property type="component" value="Unassembled WGS sequence"/>
</dbReference>
<protein>
    <submittedName>
        <fullName evidence="2">Uncharacterized protein</fullName>
    </submittedName>
</protein>
<proteinExistence type="predicted"/>
<evidence type="ECO:0000256" key="1">
    <source>
        <dbReference type="SAM" id="MobiDB-lite"/>
    </source>
</evidence>
<dbReference type="AlphaFoldDB" id="A0A9W6C8D4"/>
<keyword evidence="3" id="KW-1185">Reference proteome</keyword>
<accession>A0A9W6C8D4</accession>
<name>A0A9W6C8D4_9FIRM</name>
<feature type="region of interest" description="Disordered" evidence="1">
    <location>
        <begin position="105"/>
        <end position="140"/>
    </location>
</feature>
<dbReference type="EMBL" id="BSBO01000023">
    <property type="protein sequence ID" value="GLG05038.1"/>
    <property type="molecule type" value="Genomic_DNA"/>
</dbReference>
<reference evidence="2 3" key="1">
    <citation type="journal article" date="2023" name="Int. J. Syst. Evol. Microbiol.">
        <title>Sellimonas catena sp. nov., isolated from human faeces.</title>
        <authorList>
            <person name="Hisatomi A."/>
            <person name="Ohkuma M."/>
            <person name="Sakamoto M."/>
        </authorList>
    </citation>
    <scope>NUCLEOTIDE SEQUENCE [LARGE SCALE GENOMIC DNA]</scope>
    <source>
        <strain evidence="2 3">12EGH17</strain>
    </source>
</reference>
<evidence type="ECO:0000313" key="2">
    <source>
        <dbReference type="EMBL" id="GLG05038.1"/>
    </source>
</evidence>
<organism evidence="2 3">
    <name type="scientific">Sellimonas catena</name>
    <dbReference type="NCBI Taxonomy" id="2994035"/>
    <lineage>
        <taxon>Bacteria</taxon>
        <taxon>Bacillati</taxon>
        <taxon>Bacillota</taxon>
        <taxon>Clostridia</taxon>
        <taxon>Lachnospirales</taxon>
        <taxon>Lachnospiraceae</taxon>
        <taxon>Sellimonas</taxon>
    </lineage>
</organism>
<gene>
    <name evidence="2" type="ORF">Selli1_22120</name>
</gene>
<evidence type="ECO:0000313" key="3">
    <source>
        <dbReference type="Proteomes" id="UP001145145"/>
    </source>
</evidence>